<keyword evidence="1" id="KW-0472">Membrane</keyword>
<keyword evidence="1" id="KW-0812">Transmembrane</keyword>
<reference evidence="3" key="1">
    <citation type="journal article" date="2019" name="Int. J. Syst. Evol. Microbiol.">
        <title>The Global Catalogue of Microorganisms (GCM) 10K type strain sequencing project: providing services to taxonomists for standard genome sequencing and annotation.</title>
        <authorList>
            <consortium name="The Broad Institute Genomics Platform"/>
            <consortium name="The Broad Institute Genome Sequencing Center for Infectious Disease"/>
            <person name="Wu L."/>
            <person name="Ma J."/>
        </authorList>
    </citation>
    <scope>NUCLEOTIDE SEQUENCE [LARGE SCALE GENOMIC DNA]</scope>
    <source>
        <strain evidence="3">CGMCC 1.13574</strain>
    </source>
</reference>
<comment type="caution">
    <text evidence="2">The sequence shown here is derived from an EMBL/GenBank/DDBJ whole genome shotgun (WGS) entry which is preliminary data.</text>
</comment>
<keyword evidence="3" id="KW-1185">Reference proteome</keyword>
<protein>
    <recommendedName>
        <fullName evidence="4">Thioredoxin domain-containing protein</fullName>
    </recommendedName>
</protein>
<organism evidence="2 3">
    <name type="scientific">Coralloluteibacterium thermophilum</name>
    <dbReference type="NCBI Taxonomy" id="2707049"/>
    <lineage>
        <taxon>Bacteria</taxon>
        <taxon>Pseudomonadati</taxon>
        <taxon>Pseudomonadota</taxon>
        <taxon>Gammaproteobacteria</taxon>
        <taxon>Lysobacterales</taxon>
        <taxon>Lysobacteraceae</taxon>
        <taxon>Coralloluteibacterium</taxon>
    </lineage>
</organism>
<evidence type="ECO:0000313" key="2">
    <source>
        <dbReference type="EMBL" id="MFC4728378.1"/>
    </source>
</evidence>
<proteinExistence type="predicted"/>
<evidence type="ECO:0008006" key="4">
    <source>
        <dbReference type="Google" id="ProtNLM"/>
    </source>
</evidence>
<keyword evidence="1" id="KW-1133">Transmembrane helix</keyword>
<dbReference type="RefSeq" id="WP_377004408.1">
    <property type="nucleotide sequence ID" value="NZ_JBHSGG010000025.1"/>
</dbReference>
<sequence length="197" mass="20856">MNRTPPVAPAPPDGRNVRAARRVMLILFALFFGGALVAGLLRFSGWQPGGSKAHGTLLQPAVDLRDAPAQGADGEPHPWAPAERVWRVAVLLPPGPCDGECETLAAGVGKVWELMGHRADKVEVLWAGALPAAGAPARAFVQVEAPDAWRERLPPAAADDPMPTYVIDPSGFVVLHYPTGFDIAGLRADLATLLKLK</sequence>
<evidence type="ECO:0000313" key="3">
    <source>
        <dbReference type="Proteomes" id="UP001595892"/>
    </source>
</evidence>
<dbReference type="Proteomes" id="UP001595892">
    <property type="component" value="Unassembled WGS sequence"/>
</dbReference>
<feature type="transmembrane region" description="Helical" evidence="1">
    <location>
        <begin position="23"/>
        <end position="43"/>
    </location>
</feature>
<name>A0ABV9NMP1_9GAMM</name>
<accession>A0ABV9NMP1</accession>
<evidence type="ECO:0000256" key="1">
    <source>
        <dbReference type="SAM" id="Phobius"/>
    </source>
</evidence>
<dbReference type="EMBL" id="JBHSGG010000025">
    <property type="protein sequence ID" value="MFC4728378.1"/>
    <property type="molecule type" value="Genomic_DNA"/>
</dbReference>
<gene>
    <name evidence="2" type="ORF">ACFO3Q_09360</name>
</gene>